<comment type="caution">
    <text evidence="1">The sequence shown here is derived from an EMBL/GenBank/DDBJ whole genome shotgun (WGS) entry which is preliminary data.</text>
</comment>
<organism evidence="1 2">
    <name type="scientific">Leucogyrophana mollusca</name>
    <dbReference type="NCBI Taxonomy" id="85980"/>
    <lineage>
        <taxon>Eukaryota</taxon>
        <taxon>Fungi</taxon>
        <taxon>Dikarya</taxon>
        <taxon>Basidiomycota</taxon>
        <taxon>Agaricomycotina</taxon>
        <taxon>Agaricomycetes</taxon>
        <taxon>Agaricomycetidae</taxon>
        <taxon>Boletales</taxon>
        <taxon>Boletales incertae sedis</taxon>
        <taxon>Leucogyrophana</taxon>
    </lineage>
</organism>
<reference evidence="1" key="1">
    <citation type="journal article" date="2021" name="New Phytol.">
        <title>Evolutionary innovations through gain and loss of genes in the ectomycorrhizal Boletales.</title>
        <authorList>
            <person name="Wu G."/>
            <person name="Miyauchi S."/>
            <person name="Morin E."/>
            <person name="Kuo A."/>
            <person name="Drula E."/>
            <person name="Varga T."/>
            <person name="Kohler A."/>
            <person name="Feng B."/>
            <person name="Cao Y."/>
            <person name="Lipzen A."/>
            <person name="Daum C."/>
            <person name="Hundley H."/>
            <person name="Pangilinan J."/>
            <person name="Johnson J."/>
            <person name="Barry K."/>
            <person name="LaButti K."/>
            <person name="Ng V."/>
            <person name="Ahrendt S."/>
            <person name="Min B."/>
            <person name="Choi I.G."/>
            <person name="Park H."/>
            <person name="Plett J.M."/>
            <person name="Magnuson J."/>
            <person name="Spatafora J.W."/>
            <person name="Nagy L.G."/>
            <person name="Henrissat B."/>
            <person name="Grigoriev I.V."/>
            <person name="Yang Z.L."/>
            <person name="Xu J."/>
            <person name="Martin F.M."/>
        </authorList>
    </citation>
    <scope>NUCLEOTIDE SEQUENCE</scope>
    <source>
        <strain evidence="1">KUC20120723A-06</strain>
    </source>
</reference>
<evidence type="ECO:0000313" key="2">
    <source>
        <dbReference type="Proteomes" id="UP000790709"/>
    </source>
</evidence>
<dbReference type="Proteomes" id="UP000790709">
    <property type="component" value="Unassembled WGS sequence"/>
</dbReference>
<accession>A0ACB8BM43</accession>
<name>A0ACB8BM43_9AGAM</name>
<evidence type="ECO:0000313" key="1">
    <source>
        <dbReference type="EMBL" id="KAH7926561.1"/>
    </source>
</evidence>
<sequence length="571" mass="62503">MSDEIPSQTRDDSQSLTSQTDDISEVMIPEQPVAPVPNPPRRTGPFTGHTDAIMGVAYFPDGKRIASGAHDNTVRIWDAQTGGRIMELVGHTAGVNVVAISPDGKRIASGAHDHTVRVWDAQTGKLLLGPLEGHKDWVMSLQYSPDGKLLASGDRENKIHIWDSGTGGLTLVIPGHTDAVRTLSFSPDGKRLVSGANDNTIRMSDVATGELIFGPLRDHTNWIRSIAFAPDGKHFVSGSDDGDLIVWDAEFCQKVLGPLKGHTDWVGCVVYSPDGTKIMSGAHDKTFRIWDAFKGRLLMGPLSGHDETIRALAYSPDGTRILTSSTDCTLRIWDAKTGYALIPPIPDQPPPPIHREKAPVSKPQSASRPRREGSGDSFLDLPAAASDVDAVKETPETHPRASPSRNRPSFDSILDLPATLEPHYQAHRKERNFPSKKQSAPAPTAAQSMEKEADAKQQPQRRRFPRLWSRLSTRKPRTGSEGRSNSVQLHNIKPSRSSPVPVVDVPTARGRNRVFAAQEDQMDESTTPGRRLTYDEDIEYDDGSARSPGSEHSVHGWVDTLCFCLCFPCCR</sequence>
<keyword evidence="2" id="KW-1185">Reference proteome</keyword>
<gene>
    <name evidence="1" type="ORF">BV22DRAFT_1032692</name>
</gene>
<proteinExistence type="predicted"/>
<protein>
    <submittedName>
        <fullName evidence="1">WD40 repeat-like protein</fullName>
    </submittedName>
</protein>
<dbReference type="EMBL" id="MU266380">
    <property type="protein sequence ID" value="KAH7926561.1"/>
    <property type="molecule type" value="Genomic_DNA"/>
</dbReference>